<feature type="domain" description="Helicase C-terminal" evidence="4">
    <location>
        <begin position="569"/>
        <end position="728"/>
    </location>
</feature>
<dbReference type="EMBL" id="CP012159">
    <property type="protein sequence ID" value="AKT39315.1"/>
    <property type="molecule type" value="Genomic_DNA"/>
</dbReference>
<dbReference type="STRING" id="52.CMC5_034620"/>
<dbReference type="CDD" id="cd18793">
    <property type="entry name" value="SF2_C_SNF"/>
    <property type="match status" value="1"/>
</dbReference>
<dbReference type="InterPro" id="IPR038718">
    <property type="entry name" value="SNF2-like_sf"/>
</dbReference>
<dbReference type="PROSITE" id="PS51194">
    <property type="entry name" value="HELICASE_CTER"/>
    <property type="match status" value="1"/>
</dbReference>
<dbReference type="AlphaFoldDB" id="A0A0K1EEL6"/>
<evidence type="ECO:0008006" key="7">
    <source>
        <dbReference type="Google" id="ProtNLM"/>
    </source>
</evidence>
<evidence type="ECO:0000259" key="4">
    <source>
        <dbReference type="PROSITE" id="PS51194"/>
    </source>
</evidence>
<organism evidence="5 6">
    <name type="scientific">Chondromyces crocatus</name>
    <dbReference type="NCBI Taxonomy" id="52"/>
    <lineage>
        <taxon>Bacteria</taxon>
        <taxon>Pseudomonadati</taxon>
        <taxon>Myxococcota</taxon>
        <taxon>Polyangia</taxon>
        <taxon>Polyangiales</taxon>
        <taxon>Polyangiaceae</taxon>
        <taxon>Chondromyces</taxon>
    </lineage>
</organism>
<feature type="region of interest" description="Disordered" evidence="2">
    <location>
        <begin position="1"/>
        <end position="25"/>
    </location>
</feature>
<dbReference type="InterPro" id="IPR014001">
    <property type="entry name" value="Helicase_ATP-bd"/>
</dbReference>
<evidence type="ECO:0000256" key="2">
    <source>
        <dbReference type="SAM" id="MobiDB-lite"/>
    </source>
</evidence>
<dbReference type="Pfam" id="PF04851">
    <property type="entry name" value="ResIII"/>
    <property type="match status" value="1"/>
</dbReference>
<gene>
    <name evidence="5" type="ORF">CMC5_034620</name>
</gene>
<keyword evidence="6" id="KW-1185">Reference proteome</keyword>
<proteinExistence type="predicted"/>
<feature type="compositionally biased region" description="Basic and acidic residues" evidence="2">
    <location>
        <begin position="500"/>
        <end position="511"/>
    </location>
</feature>
<dbReference type="SMART" id="SM00487">
    <property type="entry name" value="DEXDc"/>
    <property type="match status" value="1"/>
</dbReference>
<dbReference type="PANTHER" id="PTHR10799">
    <property type="entry name" value="SNF2/RAD54 HELICASE FAMILY"/>
    <property type="match status" value="1"/>
</dbReference>
<dbReference type="GO" id="GO:0016787">
    <property type="term" value="F:hydrolase activity"/>
    <property type="evidence" value="ECO:0007669"/>
    <property type="project" value="UniProtKB-KW"/>
</dbReference>
<evidence type="ECO:0000259" key="3">
    <source>
        <dbReference type="PROSITE" id="PS51192"/>
    </source>
</evidence>
<evidence type="ECO:0000313" key="6">
    <source>
        <dbReference type="Proteomes" id="UP000067626"/>
    </source>
</evidence>
<dbReference type="InterPro" id="IPR006935">
    <property type="entry name" value="Helicase/UvrB_N"/>
</dbReference>
<evidence type="ECO:0000313" key="5">
    <source>
        <dbReference type="EMBL" id="AKT39315.1"/>
    </source>
</evidence>
<sequence>MTSPPRDSLRASAAPSIQDRTVLRRAGDPTPWTLLRAHRSFGFDELDLLRPPARFWSDGAAAPPPAALHVDARRAEPLPTPAELLQRGPDLQRVPDLQRPDPPTTPWPALSQRSLDRLLAWFLVLEDPQRRLDAQPVVTLAHQASVVQHILQHPHLRRVLLADEVGLGKTIEAGLLVREILARDPAARVLYLAPARLTRNVRRELDRLGLAFRSWVATTDRDASLTDPCVLASIHRAALDTRLPEFLAAPPWDLIIVDECHHLSDAAPLGGRPGAQYRLVAQLAERLGDRGRLLLMSGTPHQGQPDRFRNLLRLLLAPGEDETALAGRVIYRTKEDVHDWHGRPLFPGRRINPPLVVDLPPEHRAWVEAIHHYFDPDRAPATAAAATTAAPLGNEKAAAIDSTSRSAGPATSTCAAASTLSLPARRASGWRAAQALQWATSSVHAGLGYLVRHAIRAGFTSADLPALRPALEALRPYRLGAPDEPIGALHARLAREIARQRRAADTTRDDTTNDDATDATDATSAADDLDDLEDVIEDPGFQPDPELLATLLLDAVQLLRTDDARWDLLYARLLEPCAPEKVVLFAQPIETVTAVAAYLTRRTGERPALLLGGQTDAQRAREVTTFCDPHGPRFLISSPAGNEGLNLQIARRLVHLDVPWNPMDLEQRIGRVHRFLSLRTILVDTLVTQHSREVDTYAAARDKLRTIASALVPAERFDGLFTRVMSLIPPEELQDLLGRAPLGPLTDADHTRLSELVHRGFEQWRAFHDRYAGAQHAPHDLDPGVATWSDLALFARRALSATDAEGFTTLQFSAHGDEIHGAFEPAPVLAIDDRPYACTDPTGVPVIRDDGTLATPLGLNVPCIARALRERIASSTPLGAAHLTWPSDLAPRPHPTPFGLLVAVRQCVLLDQGAVTERSTTLHGALVFPDGTHRALHFGPDASLHQPGSDARSRQAPSLPGAPLLRVLLRAPVSAHPESDPVLLHAVRYAEAALLDGLRQRTEIEHTADATLAVSPLLAAILH</sequence>
<dbReference type="KEGG" id="ccro:CMC5_034620"/>
<feature type="compositionally biased region" description="Acidic residues" evidence="2">
    <location>
        <begin position="527"/>
        <end position="537"/>
    </location>
</feature>
<dbReference type="InterPro" id="IPR001650">
    <property type="entry name" value="Helicase_C-like"/>
</dbReference>
<dbReference type="OrthoDB" id="18878at2"/>
<dbReference type="SUPFAM" id="SSF52540">
    <property type="entry name" value="P-loop containing nucleoside triphosphate hydrolases"/>
    <property type="match status" value="2"/>
</dbReference>
<reference evidence="5 6" key="1">
    <citation type="submission" date="2015-07" db="EMBL/GenBank/DDBJ databases">
        <title>Genome analysis of myxobacterium Chondromyces crocatus Cm c5 reveals a high potential for natural compound synthesis and the genetic basis for the loss of fruiting body formation.</title>
        <authorList>
            <person name="Zaburannyi N."/>
            <person name="Bunk B."/>
            <person name="Maier J."/>
            <person name="Overmann J."/>
            <person name="Mueller R."/>
        </authorList>
    </citation>
    <scope>NUCLEOTIDE SEQUENCE [LARGE SCALE GENOMIC DNA]</scope>
    <source>
        <strain evidence="5 6">Cm c5</strain>
    </source>
</reference>
<dbReference type="InterPro" id="IPR049730">
    <property type="entry name" value="SNF2/RAD54-like_C"/>
</dbReference>
<dbReference type="GO" id="GO:0005524">
    <property type="term" value="F:ATP binding"/>
    <property type="evidence" value="ECO:0007669"/>
    <property type="project" value="InterPro"/>
</dbReference>
<dbReference type="PROSITE" id="PS51192">
    <property type="entry name" value="HELICASE_ATP_BIND_1"/>
    <property type="match status" value="1"/>
</dbReference>
<accession>A0A0K1EEL6</accession>
<protein>
    <recommendedName>
        <fullName evidence="7">Helicase</fullName>
    </recommendedName>
</protein>
<dbReference type="Gene3D" id="3.40.50.10810">
    <property type="entry name" value="Tandem AAA-ATPase domain"/>
    <property type="match status" value="1"/>
</dbReference>
<dbReference type="GO" id="GO:0003677">
    <property type="term" value="F:DNA binding"/>
    <property type="evidence" value="ECO:0007669"/>
    <property type="project" value="InterPro"/>
</dbReference>
<dbReference type="Pfam" id="PF00271">
    <property type="entry name" value="Helicase_C"/>
    <property type="match status" value="1"/>
</dbReference>
<feature type="domain" description="Helicase ATP-binding" evidence="3">
    <location>
        <begin position="150"/>
        <end position="318"/>
    </location>
</feature>
<dbReference type="RefSeq" id="WP_050431428.1">
    <property type="nucleotide sequence ID" value="NZ_CP012159.1"/>
</dbReference>
<dbReference type="InterPro" id="IPR027417">
    <property type="entry name" value="P-loop_NTPase"/>
</dbReference>
<keyword evidence="1" id="KW-0378">Hydrolase</keyword>
<dbReference type="Gene3D" id="3.40.50.300">
    <property type="entry name" value="P-loop containing nucleotide triphosphate hydrolases"/>
    <property type="match status" value="1"/>
</dbReference>
<name>A0A0K1EEL6_CHOCO</name>
<evidence type="ECO:0000256" key="1">
    <source>
        <dbReference type="ARBA" id="ARBA00022801"/>
    </source>
</evidence>
<feature type="region of interest" description="Disordered" evidence="2">
    <location>
        <begin position="500"/>
        <end position="541"/>
    </location>
</feature>
<dbReference type="SMART" id="SM00490">
    <property type="entry name" value="HELICc"/>
    <property type="match status" value="1"/>
</dbReference>
<feature type="region of interest" description="Disordered" evidence="2">
    <location>
        <begin position="81"/>
        <end position="110"/>
    </location>
</feature>
<dbReference type="Proteomes" id="UP000067626">
    <property type="component" value="Chromosome"/>
</dbReference>